<organism evidence="1 2">
    <name type="scientific">Aeromonas caviae</name>
    <name type="common">Aeromonas punctata</name>
    <dbReference type="NCBI Taxonomy" id="648"/>
    <lineage>
        <taxon>Bacteria</taxon>
        <taxon>Pseudomonadati</taxon>
        <taxon>Pseudomonadota</taxon>
        <taxon>Gammaproteobacteria</taxon>
        <taxon>Aeromonadales</taxon>
        <taxon>Aeromonadaceae</taxon>
        <taxon>Aeromonas</taxon>
    </lineage>
</organism>
<dbReference type="EMBL" id="CP120942">
    <property type="protein sequence ID" value="WFF97145.1"/>
    <property type="molecule type" value="Genomic_DNA"/>
</dbReference>
<protein>
    <recommendedName>
        <fullName evidence="3">Phage tail tape measure protein</fullName>
    </recommendedName>
</protein>
<dbReference type="AlphaFoldDB" id="A0AAJ6CQY8"/>
<evidence type="ECO:0000313" key="1">
    <source>
        <dbReference type="EMBL" id="WFF97145.1"/>
    </source>
</evidence>
<dbReference type="Proteomes" id="UP001218423">
    <property type="component" value="Chromosome"/>
</dbReference>
<proteinExistence type="predicted"/>
<reference evidence="1" key="1">
    <citation type="submission" date="2023-03" db="EMBL/GenBank/DDBJ databases">
        <title>Aeromonas caviae strain AC1520.</title>
        <authorList>
            <person name="Xie T."/>
            <person name="Zhang Q."/>
            <person name="Deng J."/>
            <person name="Li X."/>
        </authorList>
    </citation>
    <scope>NUCLEOTIDE SEQUENCE</scope>
    <source>
        <strain evidence="1">AC1520</strain>
    </source>
</reference>
<evidence type="ECO:0008006" key="3">
    <source>
        <dbReference type="Google" id="ProtNLM"/>
    </source>
</evidence>
<sequence length="769" mass="82214">MAVLRSLVTTLGLNAAQFREELARSRKDLTTFGGHVVNTGKVVAGGVRTLVTEVFSLRSALIALGSGAALAGIKAAYDSIDKTANLGRNIGIAAQQWHAYAQAAEWAGSSSERLADVIKDLNVKIADAAKTGGGPMADFFKQIGQSAQSWAALSPDEQLRRFTAELQKMSASDARFWLDELNDAAAELFDTLYTRNGELLTFADSIEAMGMALTGGQFAAVRDARLELDRLVSVIGALWQQVKASMAPAVAEGSRLIRTWITDSAEAKGGFAELGKGIALYVIDGVEQASRALQALMQWVDQTINKVEPLMNESMRAPYLKARADLFAARVDYNEAEKAFIAASSDEGAAAPAFGHLAQMGEALSQAEERVKSFLNVGESNGWDGYFKNLGLLRQKIATATTAGDGEAPLPAPGAARPVGVVAIPDAPKAPKKPKAVNYAAVDSFRVENKAIAAELDKRQQLLANSNQAMEGIDRDFYDARNVARIEQYGASVIEEQSRWQQAQQRLQQQYSQAYDAASANHDLQFQLQMEYHASREMLEQDHQSRLLQIENDRVNKQREYQSAVSAELLSFTQQSMSITTSALQQAGMEHSGIYKALFAMQKAAAIPSIIVSTEEAAAKALAAFPPPYSIGLSNSVRMMGYASAGMVAGQAIAGLFDKGGHIPANQFGIVSELGDEFVNGTLIKGPANVTSRRDSEAILARAAGKGGDGSDGVTIIQHIAVSGAGDAALSAAMEQAARRGAQQGAQQGYQMVVQDVAGRGQIRRMLNV</sequence>
<accession>A0AAJ6CQY8</accession>
<name>A0AAJ6CQY8_AERCA</name>
<evidence type="ECO:0000313" key="2">
    <source>
        <dbReference type="Proteomes" id="UP001218423"/>
    </source>
</evidence>
<gene>
    <name evidence="1" type="ORF">P5S46_15995</name>
</gene>
<dbReference type="RefSeq" id="WP_277856199.1">
    <property type="nucleotide sequence ID" value="NZ_CP120942.1"/>
</dbReference>